<reference evidence="2" key="1">
    <citation type="submission" date="2022-11" db="UniProtKB">
        <authorList>
            <consortium name="WormBaseParasite"/>
        </authorList>
    </citation>
    <scope>IDENTIFICATION</scope>
</reference>
<sequence>KFNISLKLQGIVLLVIAGENVAVVNEFKFTENGYENIRFDDVFINVKENVKENLQSIRDKVYGSSKPQKILVVYKNGGKSTADFLRKNIIKSKNVFTSDTDVRSSNDKFVIEWSKWLLDKSNTKYYVIPKCGKMFALFAQFEKVSLITVDVTEKVPLEKSANVSKVNGHVRVTYDNFLKKPEYACLLKTEDDCHRMKITMTVDAESFPTIAYTLIEIPYVTQLPETLNQKRTSVVYDLIKIMSISGDNVQADERWPFIVTKNDKNSVLIEYENCKGERKTATPTFLMALLLKEHLNEIKNETGQSHTEFGFFCFHDFTENEKMNVVEQLRQSFNLMKLQCTIGIFPD</sequence>
<evidence type="ECO:0000313" key="2">
    <source>
        <dbReference type="WBParaSite" id="PS1159_v2.g14134.t1"/>
    </source>
</evidence>
<evidence type="ECO:0000313" key="1">
    <source>
        <dbReference type="Proteomes" id="UP000887580"/>
    </source>
</evidence>
<protein>
    <submittedName>
        <fullName evidence="2">Uncharacterized protein</fullName>
    </submittedName>
</protein>
<organism evidence="1 2">
    <name type="scientific">Panagrolaimus sp. PS1159</name>
    <dbReference type="NCBI Taxonomy" id="55785"/>
    <lineage>
        <taxon>Eukaryota</taxon>
        <taxon>Metazoa</taxon>
        <taxon>Ecdysozoa</taxon>
        <taxon>Nematoda</taxon>
        <taxon>Chromadorea</taxon>
        <taxon>Rhabditida</taxon>
        <taxon>Tylenchina</taxon>
        <taxon>Panagrolaimomorpha</taxon>
        <taxon>Panagrolaimoidea</taxon>
        <taxon>Panagrolaimidae</taxon>
        <taxon>Panagrolaimus</taxon>
    </lineage>
</organism>
<accession>A0AC35F8G1</accession>
<proteinExistence type="predicted"/>
<name>A0AC35F8G1_9BILA</name>
<dbReference type="Proteomes" id="UP000887580">
    <property type="component" value="Unplaced"/>
</dbReference>
<dbReference type="WBParaSite" id="PS1159_v2.g14134.t1">
    <property type="protein sequence ID" value="PS1159_v2.g14134.t1"/>
    <property type="gene ID" value="PS1159_v2.g14134"/>
</dbReference>